<evidence type="ECO:0000256" key="1">
    <source>
        <dbReference type="SAM" id="Phobius"/>
    </source>
</evidence>
<proteinExistence type="predicted"/>
<accession>A0A9W7BTI1</accession>
<reference evidence="3" key="1">
    <citation type="journal article" date="2023" name="Commun. Biol.">
        <title>Genome analysis of Parmales, the sister group of diatoms, reveals the evolutionary specialization of diatoms from phago-mixotrophs to photoautotrophs.</title>
        <authorList>
            <person name="Ban H."/>
            <person name="Sato S."/>
            <person name="Yoshikawa S."/>
            <person name="Yamada K."/>
            <person name="Nakamura Y."/>
            <person name="Ichinomiya M."/>
            <person name="Sato N."/>
            <person name="Blanc-Mathieu R."/>
            <person name="Endo H."/>
            <person name="Kuwata A."/>
            <person name="Ogata H."/>
        </authorList>
    </citation>
    <scope>NUCLEOTIDE SEQUENCE [LARGE SCALE GENOMIC DNA]</scope>
    <source>
        <strain evidence="3">NIES 3701</strain>
    </source>
</reference>
<keyword evidence="1" id="KW-0812">Transmembrane</keyword>
<protein>
    <submittedName>
        <fullName evidence="2">Uncharacterized protein</fullName>
    </submittedName>
</protein>
<dbReference type="AlphaFoldDB" id="A0A9W7BTI1"/>
<keyword evidence="1" id="KW-1133">Transmembrane helix</keyword>
<keyword evidence="1" id="KW-0472">Membrane</keyword>
<keyword evidence="3" id="KW-1185">Reference proteome</keyword>
<comment type="caution">
    <text evidence="2">The sequence shown here is derived from an EMBL/GenBank/DDBJ whole genome shotgun (WGS) entry which is preliminary data.</text>
</comment>
<sequence>MPYHICEVSSVVQTEEGASEHGVQPYYLQKINSKFPMESWRPWGRQLYAFLGIFYLPRVIDEMWVFLTDGSDIQPESVPNVNAGRKHWCSRLLLALLAAAIGIAPILILSAFSIVFNLVCALLNVRYYLNSRLSMRGTIINGEEVWEISVSEKAEYSHLFSYTTYQGDRIKVAFGPFEYWCLFRKQMQSDDATALEI</sequence>
<evidence type="ECO:0000313" key="2">
    <source>
        <dbReference type="EMBL" id="GMH92468.1"/>
    </source>
</evidence>
<organism evidence="2 3">
    <name type="scientific">Triparma strigata</name>
    <dbReference type="NCBI Taxonomy" id="1606541"/>
    <lineage>
        <taxon>Eukaryota</taxon>
        <taxon>Sar</taxon>
        <taxon>Stramenopiles</taxon>
        <taxon>Ochrophyta</taxon>
        <taxon>Bolidophyceae</taxon>
        <taxon>Parmales</taxon>
        <taxon>Triparmaceae</taxon>
        <taxon>Triparma</taxon>
    </lineage>
</organism>
<dbReference type="EMBL" id="BRXY01000400">
    <property type="protein sequence ID" value="GMH92468.1"/>
    <property type="molecule type" value="Genomic_DNA"/>
</dbReference>
<dbReference type="OrthoDB" id="10510778at2759"/>
<evidence type="ECO:0000313" key="3">
    <source>
        <dbReference type="Proteomes" id="UP001165085"/>
    </source>
</evidence>
<dbReference type="Proteomes" id="UP001165085">
    <property type="component" value="Unassembled WGS sequence"/>
</dbReference>
<name>A0A9W7BTI1_9STRA</name>
<feature type="transmembrane region" description="Helical" evidence="1">
    <location>
        <begin position="92"/>
        <end position="125"/>
    </location>
</feature>
<gene>
    <name evidence="2" type="ORF">TrST_g1905</name>
</gene>